<dbReference type="PANTHER" id="PTHR33444:SF2">
    <property type="entry name" value="MARVEL DOMAIN-CONTAINING PROTEIN"/>
    <property type="match status" value="1"/>
</dbReference>
<gene>
    <name evidence="2" type="ORF">AMEX_G11216</name>
</gene>
<accession>A0A8T2LQ57</accession>
<feature type="transmembrane region" description="Helical" evidence="1">
    <location>
        <begin position="52"/>
        <end position="84"/>
    </location>
</feature>
<name>A0A8T2LQ57_ASTMX</name>
<dbReference type="EMBL" id="JAICCE010000008">
    <property type="protein sequence ID" value="KAG9274308.1"/>
    <property type="molecule type" value="Genomic_DNA"/>
</dbReference>
<organism evidence="2 3">
    <name type="scientific">Astyanax mexicanus</name>
    <name type="common">Blind cave fish</name>
    <name type="synonym">Astyanax fasciatus mexicanus</name>
    <dbReference type="NCBI Taxonomy" id="7994"/>
    <lineage>
        <taxon>Eukaryota</taxon>
        <taxon>Metazoa</taxon>
        <taxon>Chordata</taxon>
        <taxon>Craniata</taxon>
        <taxon>Vertebrata</taxon>
        <taxon>Euteleostomi</taxon>
        <taxon>Actinopterygii</taxon>
        <taxon>Neopterygii</taxon>
        <taxon>Teleostei</taxon>
        <taxon>Ostariophysi</taxon>
        <taxon>Characiformes</taxon>
        <taxon>Characoidei</taxon>
        <taxon>Acestrorhamphidae</taxon>
        <taxon>Acestrorhamphinae</taxon>
        <taxon>Astyanax</taxon>
    </lineage>
</organism>
<keyword evidence="1" id="KW-0812">Transmembrane</keyword>
<dbReference type="PANTHER" id="PTHR33444">
    <property type="entry name" value="SI:DKEY-19B23.12-RELATED"/>
    <property type="match status" value="1"/>
</dbReference>
<protein>
    <submittedName>
        <fullName evidence="2">Uncharacterized protein</fullName>
    </submittedName>
</protein>
<keyword evidence="1" id="KW-1133">Transmembrane helix</keyword>
<reference evidence="2 3" key="1">
    <citation type="submission" date="2021-07" db="EMBL/GenBank/DDBJ databases">
        <authorList>
            <person name="Imarazene B."/>
            <person name="Zahm M."/>
            <person name="Klopp C."/>
            <person name="Cabau C."/>
            <person name="Beille S."/>
            <person name="Jouanno E."/>
            <person name="Castinel A."/>
            <person name="Lluch J."/>
            <person name="Gil L."/>
            <person name="Kuchtly C."/>
            <person name="Lopez Roques C."/>
            <person name="Donnadieu C."/>
            <person name="Parrinello H."/>
            <person name="Journot L."/>
            <person name="Du K."/>
            <person name="Schartl M."/>
            <person name="Retaux S."/>
            <person name="Guiguen Y."/>
        </authorList>
    </citation>
    <scope>NUCLEOTIDE SEQUENCE [LARGE SCALE GENOMIC DNA]</scope>
    <source>
        <strain evidence="2">Pach_M1</strain>
        <tissue evidence="2">Testis</tissue>
    </source>
</reference>
<comment type="caution">
    <text evidence="2">The sequence shown here is derived from an EMBL/GenBank/DDBJ whole genome shotgun (WGS) entry which is preliminary data.</text>
</comment>
<sequence length="146" mass="16104">IILSPAGVVYLKGHPQQSYITFYMMVAGVFGLLLGLLSCLSCARPDKNGENYVLIHVCSVWSSLVSLFLFCWLIAGSVWIYSFYPASYNKTGIRDLYCNKTISVSAFLSTTLVYILLAGLIVGGFCVFTCVWGSNEENAQRKTEDA</sequence>
<evidence type="ECO:0000313" key="2">
    <source>
        <dbReference type="EMBL" id="KAG9274308.1"/>
    </source>
</evidence>
<feature type="transmembrane region" description="Helical" evidence="1">
    <location>
        <begin position="20"/>
        <end position="40"/>
    </location>
</feature>
<feature type="non-terminal residue" evidence="2">
    <location>
        <position position="1"/>
    </location>
</feature>
<dbReference type="InterPro" id="IPR040350">
    <property type="entry name" value="TMEM272"/>
</dbReference>
<dbReference type="AlphaFoldDB" id="A0A8T2LQ57"/>
<dbReference type="Proteomes" id="UP000752171">
    <property type="component" value="Unassembled WGS sequence"/>
</dbReference>
<evidence type="ECO:0000256" key="1">
    <source>
        <dbReference type="SAM" id="Phobius"/>
    </source>
</evidence>
<proteinExistence type="predicted"/>
<feature type="transmembrane region" description="Helical" evidence="1">
    <location>
        <begin position="104"/>
        <end position="132"/>
    </location>
</feature>
<evidence type="ECO:0000313" key="3">
    <source>
        <dbReference type="Proteomes" id="UP000752171"/>
    </source>
</evidence>
<keyword evidence="1" id="KW-0472">Membrane</keyword>